<evidence type="ECO:0000313" key="2">
    <source>
        <dbReference type="EMBL" id="SFH76505.1"/>
    </source>
</evidence>
<dbReference type="AlphaFoldDB" id="A0A1I3CPQ1"/>
<evidence type="ECO:0000256" key="1">
    <source>
        <dbReference type="SAM" id="MobiDB-lite"/>
    </source>
</evidence>
<name>A0A1I3CPQ1_9RHOB</name>
<dbReference type="InterPro" id="IPR010710">
    <property type="entry name" value="DUF1289"/>
</dbReference>
<dbReference type="STRING" id="1114924.SAMN05216258_102133"/>
<gene>
    <name evidence="2" type="ORF">SAMN05216258_102133</name>
</gene>
<dbReference type="PANTHER" id="PTHR35175:SF2">
    <property type="entry name" value="DUF1289 DOMAIN-CONTAINING PROTEIN"/>
    <property type="match status" value="1"/>
</dbReference>
<dbReference type="RefSeq" id="WP_092857958.1">
    <property type="nucleotide sequence ID" value="NZ_FOQH01000002.1"/>
</dbReference>
<proteinExistence type="predicted"/>
<protein>
    <recommendedName>
        <fullName evidence="4">DUF1289 domain-containing protein</fullName>
    </recommendedName>
</protein>
<keyword evidence="3" id="KW-1185">Reference proteome</keyword>
<reference evidence="2 3" key="1">
    <citation type="submission" date="2016-10" db="EMBL/GenBank/DDBJ databases">
        <authorList>
            <person name="de Groot N.N."/>
        </authorList>
    </citation>
    <scope>NUCLEOTIDE SEQUENCE [LARGE SCALE GENOMIC DNA]</scope>
    <source>
        <strain evidence="2 3">CGMCC 1.11030</strain>
    </source>
</reference>
<evidence type="ECO:0000313" key="3">
    <source>
        <dbReference type="Proteomes" id="UP000199377"/>
    </source>
</evidence>
<dbReference type="Proteomes" id="UP000199377">
    <property type="component" value="Unassembled WGS sequence"/>
</dbReference>
<organism evidence="2 3">
    <name type="scientific">Albimonas pacifica</name>
    <dbReference type="NCBI Taxonomy" id="1114924"/>
    <lineage>
        <taxon>Bacteria</taxon>
        <taxon>Pseudomonadati</taxon>
        <taxon>Pseudomonadota</taxon>
        <taxon>Alphaproteobacteria</taxon>
        <taxon>Rhodobacterales</taxon>
        <taxon>Paracoccaceae</taxon>
        <taxon>Albimonas</taxon>
    </lineage>
</organism>
<dbReference type="PANTHER" id="PTHR35175">
    <property type="entry name" value="DUF1289 DOMAIN-CONTAINING PROTEIN"/>
    <property type="match status" value="1"/>
</dbReference>
<sequence length="92" mass="10301">MTDRSDSGHDPRAEAAAVWRRAEIESPCVNVCVLHPAAKICVGCFRTGEEIAAWSRMTSERRREIMAGLAERERALRAPGNRPSARRRARRG</sequence>
<accession>A0A1I3CPQ1</accession>
<evidence type="ECO:0008006" key="4">
    <source>
        <dbReference type="Google" id="ProtNLM"/>
    </source>
</evidence>
<dbReference type="EMBL" id="FOQH01000002">
    <property type="protein sequence ID" value="SFH76505.1"/>
    <property type="molecule type" value="Genomic_DNA"/>
</dbReference>
<feature type="region of interest" description="Disordered" evidence="1">
    <location>
        <begin position="72"/>
        <end position="92"/>
    </location>
</feature>
<dbReference type="Pfam" id="PF06945">
    <property type="entry name" value="DUF1289"/>
    <property type="match status" value="1"/>
</dbReference>
<dbReference type="OrthoDB" id="9811423at2"/>